<dbReference type="PROSITE" id="PS50022">
    <property type="entry name" value="FA58C_3"/>
    <property type="match status" value="1"/>
</dbReference>
<evidence type="ECO:0000313" key="3">
    <source>
        <dbReference type="EMBL" id="GAA4186245.1"/>
    </source>
</evidence>
<dbReference type="SUPFAM" id="SSF49785">
    <property type="entry name" value="Galactose-binding domain-like"/>
    <property type="match status" value="1"/>
</dbReference>
<organism evidence="3 4">
    <name type="scientific">Sphingobacterium ginsenosidimutans</name>
    <dbReference type="NCBI Taxonomy" id="687845"/>
    <lineage>
        <taxon>Bacteria</taxon>
        <taxon>Pseudomonadati</taxon>
        <taxon>Bacteroidota</taxon>
        <taxon>Sphingobacteriia</taxon>
        <taxon>Sphingobacteriales</taxon>
        <taxon>Sphingobacteriaceae</taxon>
        <taxon>Sphingobacterium</taxon>
    </lineage>
</organism>
<dbReference type="InterPro" id="IPR000421">
    <property type="entry name" value="FA58C"/>
</dbReference>
<dbReference type="Pfam" id="PF00754">
    <property type="entry name" value="F5_F8_type_C"/>
    <property type="match status" value="1"/>
</dbReference>
<proteinExistence type="predicted"/>
<protein>
    <recommendedName>
        <fullName evidence="2">F5/8 type C domain-containing protein</fullName>
    </recommendedName>
</protein>
<feature type="chain" id="PRO_5046217884" description="F5/8 type C domain-containing protein" evidence="1">
    <location>
        <begin position="27"/>
        <end position="464"/>
    </location>
</feature>
<evidence type="ECO:0000256" key="1">
    <source>
        <dbReference type="SAM" id="SignalP"/>
    </source>
</evidence>
<accession>A0ABP8AM25</accession>
<dbReference type="EMBL" id="BAAAZK010000010">
    <property type="protein sequence ID" value="GAA4186245.1"/>
    <property type="molecule type" value="Genomic_DNA"/>
</dbReference>
<evidence type="ECO:0000259" key="2">
    <source>
        <dbReference type="PROSITE" id="PS50022"/>
    </source>
</evidence>
<dbReference type="InterPro" id="IPR008979">
    <property type="entry name" value="Galactose-bd-like_sf"/>
</dbReference>
<dbReference type="PROSITE" id="PS51257">
    <property type="entry name" value="PROKAR_LIPOPROTEIN"/>
    <property type="match status" value="1"/>
</dbReference>
<evidence type="ECO:0000313" key="4">
    <source>
        <dbReference type="Proteomes" id="UP001500167"/>
    </source>
</evidence>
<keyword evidence="4" id="KW-1185">Reference proteome</keyword>
<keyword evidence="1" id="KW-0732">Signal</keyword>
<comment type="caution">
    <text evidence="3">The sequence shown here is derived from an EMBL/GenBank/DDBJ whole genome shotgun (WGS) entry which is preliminary data.</text>
</comment>
<feature type="domain" description="F5/8 type C" evidence="2">
    <location>
        <begin position="307"/>
        <end position="464"/>
    </location>
</feature>
<feature type="signal peptide" evidence="1">
    <location>
        <begin position="1"/>
        <end position="26"/>
    </location>
</feature>
<dbReference type="RefSeq" id="WP_346088996.1">
    <property type="nucleotide sequence ID" value="NZ_BAAAZK010000010.1"/>
</dbReference>
<name>A0ABP8AM25_9SPHI</name>
<reference evidence="4" key="1">
    <citation type="journal article" date="2019" name="Int. J. Syst. Evol. Microbiol.">
        <title>The Global Catalogue of Microorganisms (GCM) 10K type strain sequencing project: providing services to taxonomists for standard genome sequencing and annotation.</title>
        <authorList>
            <consortium name="The Broad Institute Genomics Platform"/>
            <consortium name="The Broad Institute Genome Sequencing Center for Infectious Disease"/>
            <person name="Wu L."/>
            <person name="Ma J."/>
        </authorList>
    </citation>
    <scope>NUCLEOTIDE SEQUENCE [LARGE SCALE GENOMIC DNA]</scope>
    <source>
        <strain evidence="4">JCM 16722</strain>
    </source>
</reference>
<gene>
    <name evidence="3" type="ORF">GCM10022218_49310</name>
</gene>
<sequence length="464" mass="51520">MKRIPKMNLRRSFLFAGLLLSFYACKEEELVFPKQEGQEVIVTETRPTAKPTNLTLVSAFNQNVEIHWPALSDRVVKAQIKYKDGSEKVVDVTKFTDPVVIHLNELKSYDFLLQYFTADGTPSKVTKTVLTPRPFEADFKMSNLSVNPIPGGVEFIFPKTSDREIPGNISYVLNGKIMNHSFKSNLTDTVRVGDLVDDTKKIDFALSLNDELWKRNLNAQKQLAPGMLVYKMILPSLTSSMDGNNAILQWKNATGDPIDIKCTYVGNSGQKTVTVTKNTDSNGSLKIDVGGKPGVLKVVVSSEGGSSPEQSLLLYAPIAKNLWSATVSSIETNEGEANGKGSSLIDGDINTYWHSTWSSGNFNYPHWFIINFGKVENFSKFGMIRRHNNTTGGFKTFNVEVSVDGTNWTMVGKDLTFNSAEATATWQDYIITPIRVQYVRITMTAPFTAGATSTHLAEFRAFDL</sequence>
<dbReference type="Proteomes" id="UP001500167">
    <property type="component" value="Unassembled WGS sequence"/>
</dbReference>
<dbReference type="Gene3D" id="2.60.120.260">
    <property type="entry name" value="Galactose-binding domain-like"/>
    <property type="match status" value="1"/>
</dbReference>